<protein>
    <submittedName>
        <fullName evidence="2">Alpha hydrolase-12</fullName>
    </submittedName>
</protein>
<dbReference type="GO" id="GO:0016787">
    <property type="term" value="F:hydrolase activity"/>
    <property type="evidence" value="ECO:0007669"/>
    <property type="project" value="UniProtKB-KW"/>
</dbReference>
<dbReference type="PANTHER" id="PTHR37574:SF1">
    <property type="entry name" value="LIPASE B"/>
    <property type="match status" value="1"/>
</dbReference>
<dbReference type="Gene3D" id="3.40.50.1820">
    <property type="entry name" value="alpha/beta hydrolase"/>
    <property type="match status" value="1"/>
</dbReference>
<organism evidence="2 3">
    <name type="scientific">Coleophoma cylindrospora</name>
    <dbReference type="NCBI Taxonomy" id="1849047"/>
    <lineage>
        <taxon>Eukaryota</taxon>
        <taxon>Fungi</taxon>
        <taxon>Dikarya</taxon>
        <taxon>Ascomycota</taxon>
        <taxon>Pezizomycotina</taxon>
        <taxon>Leotiomycetes</taxon>
        <taxon>Helotiales</taxon>
        <taxon>Dermateaceae</taxon>
        <taxon>Coleophoma</taxon>
    </lineage>
</organism>
<dbReference type="PANTHER" id="PTHR37574">
    <property type="entry name" value="LIPASE B"/>
    <property type="match status" value="1"/>
</dbReference>
<keyword evidence="2" id="KW-0378">Hydrolase</keyword>
<dbReference type="EMBL" id="PDLM01000007">
    <property type="protein sequence ID" value="RDW73212.1"/>
    <property type="molecule type" value="Genomic_DNA"/>
</dbReference>
<keyword evidence="1" id="KW-0732">Signal</keyword>
<dbReference type="AlphaFoldDB" id="A0A3D8RGQ0"/>
<evidence type="ECO:0000313" key="2">
    <source>
        <dbReference type="EMBL" id="RDW73212.1"/>
    </source>
</evidence>
<comment type="caution">
    <text evidence="2">The sequence shown here is derived from an EMBL/GenBank/DDBJ whole genome shotgun (WGS) entry which is preliminary data.</text>
</comment>
<evidence type="ECO:0000256" key="1">
    <source>
        <dbReference type="SAM" id="SignalP"/>
    </source>
</evidence>
<gene>
    <name evidence="2" type="ORF">BP6252_07119</name>
</gene>
<sequence>MKTLISSILFFAWVAVSSPTPIHPDPALPKRALPPIPVKITTDAQLTAIVAGIESDVSDVGGIASAILQVVAAVVPSPSPASVPLAVSSVASVIAAHPTNFIQNALDLALNGLTTRDLTTVISSFVQDSTTNLNLITPLPPVFPKKSAKDAPYSQSETVLRGAIYIPPGFKYGVGVQPVIMVPGTGAFGYENFAANLGKEFTGSSYADPVYLNIPGAQLDDAQVNAEFVAYAINYISAISNHKNVALVAWSQGSLSCQWALQYWPSTRSIVNDLVLISGDLHGTQLAYLLCPGFPKLPCAPSITQQEYNSQFIATLRNGGGASAYVPTTSVYSIFDEVVQPQAGTGASAYVLDSRQVGVSNTELQNACTVLQPGGTLYTHEGVLYNALAFALAKDALTHPGPGLLSRIDVGAQCQKAAADGLSVIDILATEATIPLALLGIVAYPANKKVLVEPAIKAYARKDIPK</sequence>
<evidence type="ECO:0000313" key="3">
    <source>
        <dbReference type="Proteomes" id="UP000256645"/>
    </source>
</evidence>
<dbReference type="SUPFAM" id="SSF53474">
    <property type="entry name" value="alpha/beta-Hydrolases"/>
    <property type="match status" value="1"/>
</dbReference>
<dbReference type="InterPro" id="IPR029058">
    <property type="entry name" value="AB_hydrolase_fold"/>
</dbReference>
<reference evidence="2 3" key="1">
    <citation type="journal article" date="2018" name="IMA Fungus">
        <title>IMA Genome-F 9: Draft genome sequence of Annulohypoxylon stygium, Aspergillus mulundensis, Berkeleyomyces basicola (syn. Thielaviopsis basicola), Ceratocystis smalleyi, two Cercospora beticola strains, Coleophoma cylindrospora, Fusarium fracticaudum, Phialophora cf. hyalina, and Morchella septimelata.</title>
        <authorList>
            <person name="Wingfield B.D."/>
            <person name="Bills G.F."/>
            <person name="Dong Y."/>
            <person name="Huang W."/>
            <person name="Nel W.J."/>
            <person name="Swalarsk-Parry B.S."/>
            <person name="Vaghefi N."/>
            <person name="Wilken P.M."/>
            <person name="An Z."/>
            <person name="de Beer Z.W."/>
            <person name="De Vos L."/>
            <person name="Chen L."/>
            <person name="Duong T.A."/>
            <person name="Gao Y."/>
            <person name="Hammerbacher A."/>
            <person name="Kikkert J.R."/>
            <person name="Li Y."/>
            <person name="Li H."/>
            <person name="Li K."/>
            <person name="Li Q."/>
            <person name="Liu X."/>
            <person name="Ma X."/>
            <person name="Naidoo K."/>
            <person name="Pethybridge S.J."/>
            <person name="Sun J."/>
            <person name="Steenkamp E.T."/>
            <person name="van der Nest M.A."/>
            <person name="van Wyk S."/>
            <person name="Wingfield M.J."/>
            <person name="Xiong C."/>
            <person name="Yue Q."/>
            <person name="Zhang X."/>
        </authorList>
    </citation>
    <scope>NUCLEOTIDE SEQUENCE [LARGE SCALE GENOMIC DNA]</scope>
    <source>
        <strain evidence="2 3">BP6252</strain>
    </source>
</reference>
<keyword evidence="3" id="KW-1185">Reference proteome</keyword>
<dbReference type="Proteomes" id="UP000256645">
    <property type="component" value="Unassembled WGS sequence"/>
</dbReference>
<dbReference type="STRING" id="1849047.A0A3D8RGQ0"/>
<feature type="chain" id="PRO_5017700796" evidence="1">
    <location>
        <begin position="20"/>
        <end position="466"/>
    </location>
</feature>
<dbReference type="OrthoDB" id="4605274at2759"/>
<accession>A0A3D8RGQ0</accession>
<proteinExistence type="predicted"/>
<dbReference type="InterPro" id="IPR053228">
    <property type="entry name" value="Stereospecific_Lipase"/>
</dbReference>
<feature type="signal peptide" evidence="1">
    <location>
        <begin position="1"/>
        <end position="19"/>
    </location>
</feature>
<name>A0A3D8RGQ0_9HELO</name>